<organism evidence="9">
    <name type="scientific">uncultured Desulfobacterium sp</name>
    <dbReference type="NCBI Taxonomy" id="201089"/>
    <lineage>
        <taxon>Bacteria</taxon>
        <taxon>Pseudomonadati</taxon>
        <taxon>Thermodesulfobacteriota</taxon>
        <taxon>Desulfobacteria</taxon>
        <taxon>Desulfobacterales</taxon>
        <taxon>Desulfobacteriaceae</taxon>
        <taxon>Desulfobacterium</taxon>
        <taxon>environmental samples</taxon>
    </lineage>
</organism>
<keyword evidence="4" id="KW-0479">Metal-binding</keyword>
<evidence type="ECO:0000313" key="9">
    <source>
        <dbReference type="EMBL" id="SPD74676.1"/>
    </source>
</evidence>
<evidence type="ECO:0000256" key="4">
    <source>
        <dbReference type="ARBA" id="ARBA00022723"/>
    </source>
</evidence>
<dbReference type="SUPFAM" id="SSF88723">
    <property type="entry name" value="PIN domain-like"/>
    <property type="match status" value="1"/>
</dbReference>
<evidence type="ECO:0000259" key="8">
    <source>
        <dbReference type="Pfam" id="PF01850"/>
    </source>
</evidence>
<dbReference type="GO" id="GO:0016787">
    <property type="term" value="F:hydrolase activity"/>
    <property type="evidence" value="ECO:0007669"/>
    <property type="project" value="UniProtKB-KW"/>
</dbReference>
<dbReference type="PANTHER" id="PTHR33653">
    <property type="entry name" value="RIBONUCLEASE VAPC2"/>
    <property type="match status" value="1"/>
</dbReference>
<dbReference type="CDD" id="cd18746">
    <property type="entry name" value="PIN_VapC4-5_FitB-like"/>
    <property type="match status" value="1"/>
</dbReference>
<comment type="cofactor">
    <cofactor evidence="1">
        <name>Mg(2+)</name>
        <dbReference type="ChEBI" id="CHEBI:18420"/>
    </cofactor>
</comment>
<comment type="similarity">
    <text evidence="7">Belongs to the PINc/VapC protein family.</text>
</comment>
<dbReference type="InterPro" id="IPR050556">
    <property type="entry name" value="Type_II_TA_system_RNase"/>
</dbReference>
<keyword evidence="5" id="KW-0378">Hydrolase</keyword>
<sequence>MKYLLDTCVISEFVKPVPHEKVISWLKDISSEMLFLSVITIGEVRKGITKLPDSKKKQELALWLNTILEEYQERIIPIDLMVADTWGIIQANAEKNGLPMSSIDGLIAATTYTHNLTLITRNEEDYTSSKIPIINPWKL</sequence>
<evidence type="ECO:0000256" key="3">
    <source>
        <dbReference type="ARBA" id="ARBA00022722"/>
    </source>
</evidence>
<dbReference type="PANTHER" id="PTHR33653:SF1">
    <property type="entry name" value="RIBONUCLEASE VAPC2"/>
    <property type="match status" value="1"/>
</dbReference>
<keyword evidence="3" id="KW-0540">Nuclease</keyword>
<dbReference type="GO" id="GO:0004518">
    <property type="term" value="F:nuclease activity"/>
    <property type="evidence" value="ECO:0007669"/>
    <property type="project" value="UniProtKB-KW"/>
</dbReference>
<dbReference type="GO" id="GO:0046872">
    <property type="term" value="F:metal ion binding"/>
    <property type="evidence" value="ECO:0007669"/>
    <property type="project" value="UniProtKB-KW"/>
</dbReference>
<dbReference type="AlphaFoldDB" id="A0A445MYW2"/>
<evidence type="ECO:0000256" key="6">
    <source>
        <dbReference type="ARBA" id="ARBA00022842"/>
    </source>
</evidence>
<dbReference type="InterPro" id="IPR029060">
    <property type="entry name" value="PIN-like_dom_sf"/>
</dbReference>
<dbReference type="Pfam" id="PF01850">
    <property type="entry name" value="PIN"/>
    <property type="match status" value="1"/>
</dbReference>
<evidence type="ECO:0000256" key="2">
    <source>
        <dbReference type="ARBA" id="ARBA00022649"/>
    </source>
</evidence>
<proteinExistence type="inferred from homology"/>
<evidence type="ECO:0000256" key="7">
    <source>
        <dbReference type="ARBA" id="ARBA00038093"/>
    </source>
</evidence>
<gene>
    <name evidence="9" type="ORF">PITCH_A290060</name>
</gene>
<keyword evidence="6" id="KW-0460">Magnesium</keyword>
<evidence type="ECO:0000256" key="1">
    <source>
        <dbReference type="ARBA" id="ARBA00001946"/>
    </source>
</evidence>
<dbReference type="Gene3D" id="3.40.50.1010">
    <property type="entry name" value="5'-nuclease"/>
    <property type="match status" value="1"/>
</dbReference>
<keyword evidence="2" id="KW-1277">Toxin-antitoxin system</keyword>
<protein>
    <recommendedName>
        <fullName evidence="8">PIN domain-containing protein</fullName>
    </recommendedName>
</protein>
<evidence type="ECO:0000256" key="5">
    <source>
        <dbReference type="ARBA" id="ARBA00022801"/>
    </source>
</evidence>
<dbReference type="InterPro" id="IPR002716">
    <property type="entry name" value="PIN_dom"/>
</dbReference>
<feature type="domain" description="PIN" evidence="8">
    <location>
        <begin position="3"/>
        <end position="123"/>
    </location>
</feature>
<name>A0A445MYW2_9BACT</name>
<accession>A0A445MYW2</accession>
<reference evidence="9" key="1">
    <citation type="submission" date="2018-01" db="EMBL/GenBank/DDBJ databases">
        <authorList>
            <person name="Regsiter A."/>
            <person name="William W."/>
        </authorList>
    </citation>
    <scope>NUCLEOTIDE SEQUENCE</scope>
    <source>
        <strain evidence="9">TRIP AH-1</strain>
    </source>
</reference>
<dbReference type="EMBL" id="OJIN01000169">
    <property type="protein sequence ID" value="SPD74676.1"/>
    <property type="molecule type" value="Genomic_DNA"/>
</dbReference>